<organism evidence="7 8">
    <name type="scientific">Croceibacterium soli</name>
    <dbReference type="NCBI Taxonomy" id="1739690"/>
    <lineage>
        <taxon>Bacteria</taxon>
        <taxon>Pseudomonadati</taxon>
        <taxon>Pseudomonadota</taxon>
        <taxon>Alphaproteobacteria</taxon>
        <taxon>Sphingomonadales</taxon>
        <taxon>Erythrobacteraceae</taxon>
        <taxon>Croceibacterium</taxon>
    </lineage>
</organism>
<dbReference type="NCBIfam" id="TIGR00765">
    <property type="entry name" value="yihY_not_rbn"/>
    <property type="match status" value="1"/>
</dbReference>
<evidence type="ECO:0000256" key="2">
    <source>
        <dbReference type="ARBA" id="ARBA00022475"/>
    </source>
</evidence>
<keyword evidence="3 6" id="KW-0812">Transmembrane</keyword>
<dbReference type="GO" id="GO:0005886">
    <property type="term" value="C:plasma membrane"/>
    <property type="evidence" value="ECO:0007669"/>
    <property type="project" value="UniProtKB-SubCell"/>
</dbReference>
<accession>A0A6I4UQW7</accession>
<comment type="caution">
    <text evidence="7">The sequence shown here is derived from an EMBL/GenBank/DDBJ whole genome shotgun (WGS) entry which is preliminary data.</text>
</comment>
<protein>
    <submittedName>
        <fullName evidence="7">YihY family inner membrane protein</fullName>
    </submittedName>
</protein>
<dbReference type="PANTHER" id="PTHR30213">
    <property type="entry name" value="INNER MEMBRANE PROTEIN YHJD"/>
    <property type="match status" value="1"/>
</dbReference>
<feature type="transmembrane region" description="Helical" evidence="6">
    <location>
        <begin position="164"/>
        <end position="188"/>
    </location>
</feature>
<feature type="transmembrane region" description="Helical" evidence="6">
    <location>
        <begin position="21"/>
        <end position="43"/>
    </location>
</feature>
<dbReference type="OrthoDB" id="9781030at2"/>
<evidence type="ECO:0000313" key="8">
    <source>
        <dbReference type="Proteomes" id="UP000469159"/>
    </source>
</evidence>
<evidence type="ECO:0000256" key="1">
    <source>
        <dbReference type="ARBA" id="ARBA00004651"/>
    </source>
</evidence>
<dbReference type="PIRSF" id="PIRSF035875">
    <property type="entry name" value="RNase_BN"/>
    <property type="match status" value="1"/>
</dbReference>
<feature type="transmembrane region" description="Helical" evidence="6">
    <location>
        <begin position="234"/>
        <end position="255"/>
    </location>
</feature>
<dbReference type="Pfam" id="PF03631">
    <property type="entry name" value="Virul_fac_BrkB"/>
    <property type="match status" value="1"/>
</dbReference>
<feature type="transmembrane region" description="Helical" evidence="6">
    <location>
        <begin position="200"/>
        <end position="222"/>
    </location>
</feature>
<reference evidence="7 8" key="1">
    <citation type="submission" date="2019-12" db="EMBL/GenBank/DDBJ databases">
        <title>Genomic-based taxomic classification of the family Erythrobacteraceae.</title>
        <authorList>
            <person name="Xu L."/>
        </authorList>
    </citation>
    <scope>NUCLEOTIDE SEQUENCE [LARGE SCALE GENOMIC DNA]</scope>
    <source>
        <strain evidence="7 8">MCCC 1K02066</strain>
    </source>
</reference>
<dbReference type="Proteomes" id="UP000469159">
    <property type="component" value="Unassembled WGS sequence"/>
</dbReference>
<evidence type="ECO:0000256" key="6">
    <source>
        <dbReference type="SAM" id="Phobius"/>
    </source>
</evidence>
<name>A0A6I4UQW7_9SPHN</name>
<keyword evidence="5 6" id="KW-0472">Membrane</keyword>
<evidence type="ECO:0000256" key="3">
    <source>
        <dbReference type="ARBA" id="ARBA00022692"/>
    </source>
</evidence>
<dbReference type="AlphaFoldDB" id="A0A6I4UQW7"/>
<dbReference type="EMBL" id="WTYK01000001">
    <property type="protein sequence ID" value="MXP40174.1"/>
    <property type="molecule type" value="Genomic_DNA"/>
</dbReference>
<keyword evidence="4 6" id="KW-1133">Transmembrane helix</keyword>
<dbReference type="PANTHER" id="PTHR30213:SF0">
    <property type="entry name" value="UPF0761 MEMBRANE PROTEIN YIHY"/>
    <property type="match status" value="1"/>
</dbReference>
<keyword evidence="8" id="KW-1185">Reference proteome</keyword>
<gene>
    <name evidence="7" type="ORF">GRI75_00770</name>
</gene>
<feature type="transmembrane region" description="Helical" evidence="6">
    <location>
        <begin position="126"/>
        <end position="152"/>
    </location>
</feature>
<sequence length="270" mass="27874">MLVQAFKRAGGHNLGLAAAGVAFYAFLAIVPLLLSAVLTYGLVADMETVGRHVAAMASILPDAAAGIIGGQLESIVADSDGKKGLGLLMALAFALFAARNGAAAVITALGIAYARPDDRGFLRLTLLALALTFGGILAGALVIGAVVLFAALEALFPEVRGSAALYQAGTYAGLLLVGMAAAGVLYRYAPNGAEPRWQWVTPGSAFAGLGWLLLTFGFGFYVENFGNYDATYGSLSAVIVLLTWIYLAAYVLLLGAEINAVARQRVQAKA</sequence>
<dbReference type="InterPro" id="IPR017039">
    <property type="entry name" value="Virul_fac_BrkB"/>
</dbReference>
<proteinExistence type="predicted"/>
<evidence type="ECO:0000256" key="4">
    <source>
        <dbReference type="ARBA" id="ARBA00022989"/>
    </source>
</evidence>
<feature type="transmembrane region" description="Helical" evidence="6">
    <location>
        <begin position="87"/>
        <end position="114"/>
    </location>
</feature>
<evidence type="ECO:0000256" key="5">
    <source>
        <dbReference type="ARBA" id="ARBA00023136"/>
    </source>
</evidence>
<comment type="subcellular location">
    <subcellularLocation>
        <location evidence="1">Cell membrane</location>
        <topology evidence="1">Multi-pass membrane protein</topology>
    </subcellularLocation>
</comment>
<keyword evidence="2" id="KW-1003">Cell membrane</keyword>
<evidence type="ECO:0000313" key="7">
    <source>
        <dbReference type="EMBL" id="MXP40174.1"/>
    </source>
</evidence>